<dbReference type="RefSeq" id="WP_145770329.1">
    <property type="nucleotide sequence ID" value="NZ_LR778301.1"/>
</dbReference>
<dbReference type="Gene3D" id="3.30.930.10">
    <property type="entry name" value="Bira Bifunctional Protein, Domain 2"/>
    <property type="match status" value="1"/>
</dbReference>
<evidence type="ECO:0000313" key="8">
    <source>
        <dbReference type="EMBL" id="CAB1371063.1"/>
    </source>
</evidence>
<dbReference type="CDD" id="cd16442">
    <property type="entry name" value="BPL"/>
    <property type="match status" value="1"/>
</dbReference>
<dbReference type="KEGG" id="doe:DENOEST_3909"/>
<dbReference type="AlphaFoldDB" id="A0A6S6Y282"/>
<dbReference type="InterPro" id="IPR008988">
    <property type="entry name" value="Transcriptional_repressor_C"/>
</dbReference>
<keyword evidence="3" id="KW-0067">ATP-binding</keyword>
<dbReference type="InterPro" id="IPR045864">
    <property type="entry name" value="aa-tRNA-synth_II/BPL/LPL"/>
</dbReference>
<dbReference type="NCBIfam" id="TIGR00121">
    <property type="entry name" value="birA_ligase"/>
    <property type="match status" value="1"/>
</dbReference>
<keyword evidence="4" id="KW-0092">Biotin</keyword>
<evidence type="ECO:0000256" key="4">
    <source>
        <dbReference type="ARBA" id="ARBA00023267"/>
    </source>
</evidence>
<dbReference type="PANTHER" id="PTHR12835">
    <property type="entry name" value="BIOTIN PROTEIN LIGASE"/>
    <property type="match status" value="1"/>
</dbReference>
<evidence type="ECO:0000259" key="7">
    <source>
        <dbReference type="PROSITE" id="PS51733"/>
    </source>
</evidence>
<organism evidence="8 9">
    <name type="scientific">Denitratisoma oestradiolicum</name>
    <dbReference type="NCBI Taxonomy" id="311182"/>
    <lineage>
        <taxon>Bacteria</taxon>
        <taxon>Pseudomonadati</taxon>
        <taxon>Pseudomonadota</taxon>
        <taxon>Betaproteobacteria</taxon>
        <taxon>Nitrosomonadales</taxon>
        <taxon>Sterolibacteriaceae</taxon>
        <taxon>Denitratisoma</taxon>
    </lineage>
</organism>
<evidence type="ECO:0000256" key="5">
    <source>
        <dbReference type="ARBA" id="ARBA00024227"/>
    </source>
</evidence>
<evidence type="ECO:0000256" key="2">
    <source>
        <dbReference type="ARBA" id="ARBA00022741"/>
    </source>
</evidence>
<protein>
    <recommendedName>
        <fullName evidence="5">biotin--[biotin carboxyl-carrier protein] ligase</fullName>
        <ecNumber evidence="5">6.3.4.15</ecNumber>
    </recommendedName>
</protein>
<evidence type="ECO:0000256" key="3">
    <source>
        <dbReference type="ARBA" id="ARBA00022840"/>
    </source>
</evidence>
<dbReference type="PROSITE" id="PS51733">
    <property type="entry name" value="BPL_LPL_CATALYTIC"/>
    <property type="match status" value="1"/>
</dbReference>
<dbReference type="SUPFAM" id="SSF50037">
    <property type="entry name" value="C-terminal domain of transcriptional repressors"/>
    <property type="match status" value="1"/>
</dbReference>
<accession>A0A6S6Y282</accession>
<dbReference type="Proteomes" id="UP000515733">
    <property type="component" value="Chromosome"/>
</dbReference>
<dbReference type="SUPFAM" id="SSF55681">
    <property type="entry name" value="Class II aaRS and biotin synthetases"/>
    <property type="match status" value="1"/>
</dbReference>
<dbReference type="EMBL" id="LR778301">
    <property type="protein sequence ID" value="CAB1371063.1"/>
    <property type="molecule type" value="Genomic_DNA"/>
</dbReference>
<evidence type="ECO:0000256" key="1">
    <source>
        <dbReference type="ARBA" id="ARBA00022598"/>
    </source>
</evidence>
<keyword evidence="2" id="KW-0547">Nucleotide-binding</keyword>
<dbReference type="InterPro" id="IPR004408">
    <property type="entry name" value="Biotin_CoA_COase_ligase"/>
</dbReference>
<keyword evidence="1 8" id="KW-0436">Ligase</keyword>
<dbReference type="InterPro" id="IPR004143">
    <property type="entry name" value="BPL_LPL_catalytic"/>
</dbReference>
<comment type="catalytic activity">
    <reaction evidence="6">
        <text>biotin + L-lysyl-[protein] + ATP = N(6)-biotinyl-L-lysyl-[protein] + AMP + diphosphate + H(+)</text>
        <dbReference type="Rhea" id="RHEA:11756"/>
        <dbReference type="Rhea" id="RHEA-COMP:9752"/>
        <dbReference type="Rhea" id="RHEA-COMP:10505"/>
        <dbReference type="ChEBI" id="CHEBI:15378"/>
        <dbReference type="ChEBI" id="CHEBI:29969"/>
        <dbReference type="ChEBI" id="CHEBI:30616"/>
        <dbReference type="ChEBI" id="CHEBI:33019"/>
        <dbReference type="ChEBI" id="CHEBI:57586"/>
        <dbReference type="ChEBI" id="CHEBI:83144"/>
        <dbReference type="ChEBI" id="CHEBI:456215"/>
        <dbReference type="EC" id="6.3.4.15"/>
    </reaction>
</comment>
<dbReference type="EC" id="6.3.4.15" evidence="5"/>
<dbReference type="PANTHER" id="PTHR12835:SF5">
    <property type="entry name" value="BIOTIN--PROTEIN LIGASE"/>
    <property type="match status" value="1"/>
</dbReference>
<dbReference type="GO" id="GO:0005524">
    <property type="term" value="F:ATP binding"/>
    <property type="evidence" value="ECO:0007669"/>
    <property type="project" value="UniProtKB-KW"/>
</dbReference>
<dbReference type="GO" id="GO:0005737">
    <property type="term" value="C:cytoplasm"/>
    <property type="evidence" value="ECO:0007669"/>
    <property type="project" value="TreeGrafter"/>
</dbReference>
<dbReference type="GO" id="GO:0004077">
    <property type="term" value="F:biotin--[biotin carboxyl-carrier protein] ligase activity"/>
    <property type="evidence" value="ECO:0007669"/>
    <property type="project" value="UniProtKB-EC"/>
</dbReference>
<dbReference type="Pfam" id="PF02237">
    <property type="entry name" value="BPL_C"/>
    <property type="match status" value="1"/>
</dbReference>
<dbReference type="Pfam" id="PF03099">
    <property type="entry name" value="BPL_LplA_LipB"/>
    <property type="match status" value="1"/>
</dbReference>
<dbReference type="Gene3D" id="2.30.30.100">
    <property type="match status" value="1"/>
</dbReference>
<proteinExistence type="predicted"/>
<dbReference type="InterPro" id="IPR003142">
    <property type="entry name" value="BPL_C"/>
</dbReference>
<evidence type="ECO:0000313" key="9">
    <source>
        <dbReference type="Proteomes" id="UP000515733"/>
    </source>
</evidence>
<name>A0A6S6Y282_9PROT</name>
<keyword evidence="9" id="KW-1185">Reference proteome</keyword>
<evidence type="ECO:0000256" key="6">
    <source>
        <dbReference type="ARBA" id="ARBA00047846"/>
    </source>
</evidence>
<dbReference type="OrthoDB" id="9807064at2"/>
<reference evidence="8 9" key="1">
    <citation type="submission" date="2020-03" db="EMBL/GenBank/DDBJ databases">
        <authorList>
            <consortium name="Genoscope - CEA"/>
            <person name="William W."/>
        </authorList>
    </citation>
    <scope>NUCLEOTIDE SEQUENCE [LARGE SCALE GENOMIC DNA]</scope>
    <source>
        <strain evidence="9">DSM 16959</strain>
    </source>
</reference>
<feature type="domain" description="BPL/LPL catalytic" evidence="7">
    <location>
        <begin position="22"/>
        <end position="196"/>
    </location>
</feature>
<gene>
    <name evidence="8" type="primary">birA</name>
    <name evidence="8" type="ORF">DENOEST_3909</name>
</gene>
<sequence length="261" mass="26908">MNMQTSFDIAAAAAALGTTACRYDIDAVAECDSSNSRLLERAAAGAPSGTVLVAERQTAGRGRRGRSWISAPADSLTFSLLWRFPHQSDAPAALSLAVGLALVRGLEALGARGIGLKWPNDLLIGDSKLAGILVELQAGELRSAVIGIGLNLRRPNGLSEDVAAAGLDQALAALPTREVVLAALLAALAQTLDAYGSSGFASLRNEWQARHAWQGLPVRVSGGEAAEGLCLGVGDDGALNLDTPQGLRRILAGDVSLRAVP</sequence>